<dbReference type="Pfam" id="PF00583">
    <property type="entry name" value="Acetyltransf_1"/>
    <property type="match status" value="1"/>
</dbReference>
<dbReference type="Proteomes" id="UP000620327">
    <property type="component" value="Unassembled WGS sequence"/>
</dbReference>
<dbReference type="PROSITE" id="PS51186">
    <property type="entry name" value="GNAT"/>
    <property type="match status" value="1"/>
</dbReference>
<dbReference type="InterPro" id="IPR000182">
    <property type="entry name" value="GNAT_dom"/>
</dbReference>
<dbReference type="EMBL" id="JACOQI010000005">
    <property type="protein sequence ID" value="MBC5770139.1"/>
    <property type="molecule type" value="Genomic_DNA"/>
</dbReference>
<evidence type="ECO:0000313" key="4">
    <source>
        <dbReference type="EMBL" id="MBC5770139.1"/>
    </source>
</evidence>
<protein>
    <submittedName>
        <fullName evidence="4">GNAT family N-acetyltransferase</fullName>
    </submittedName>
</protein>
<feature type="domain" description="N-acetyltransferase" evidence="3">
    <location>
        <begin position="3"/>
        <end position="151"/>
    </location>
</feature>
<proteinExistence type="predicted"/>
<reference evidence="4" key="1">
    <citation type="submission" date="2020-08" db="EMBL/GenBank/DDBJ databases">
        <title>Genome public.</title>
        <authorList>
            <person name="Liu C."/>
            <person name="Sun Q."/>
        </authorList>
    </citation>
    <scope>NUCLEOTIDE SEQUENCE</scope>
    <source>
        <strain evidence="4">BX15</strain>
    </source>
</reference>
<dbReference type="InterPro" id="IPR016181">
    <property type="entry name" value="Acyl_CoA_acyltransferase"/>
</dbReference>
<name>A0A923MIK3_9FIRM</name>
<gene>
    <name evidence="4" type="ORF">H8Z83_07370</name>
</gene>
<sequence length="151" mass="16784">MEITIRKADAADLDAVVRVYEHVHDAEEAGPAQVGWVRGVYPVRSTAEAALERGDLFVEKADGAVVGTGIFNRLQADVYAGAPWQYDAPDDQIMVLHTLAVDPQAGKRGLGRAFAAFYEQYAREHGCRYLRIDTNERTEALHASNDHRCWI</sequence>
<organism evidence="4 5">
    <name type="scientific">Dysosmobacter segnis</name>
    <dbReference type="NCBI Taxonomy" id="2763042"/>
    <lineage>
        <taxon>Bacteria</taxon>
        <taxon>Bacillati</taxon>
        <taxon>Bacillota</taxon>
        <taxon>Clostridia</taxon>
        <taxon>Eubacteriales</taxon>
        <taxon>Oscillospiraceae</taxon>
        <taxon>Dysosmobacter</taxon>
    </lineage>
</organism>
<evidence type="ECO:0000256" key="1">
    <source>
        <dbReference type="ARBA" id="ARBA00022679"/>
    </source>
</evidence>
<evidence type="ECO:0000313" key="5">
    <source>
        <dbReference type="Proteomes" id="UP000620327"/>
    </source>
</evidence>
<dbReference type="PANTHER" id="PTHR43877">
    <property type="entry name" value="AMINOALKYLPHOSPHONATE N-ACETYLTRANSFERASE-RELATED-RELATED"/>
    <property type="match status" value="1"/>
</dbReference>
<evidence type="ECO:0000259" key="3">
    <source>
        <dbReference type="PROSITE" id="PS51186"/>
    </source>
</evidence>
<evidence type="ECO:0000256" key="2">
    <source>
        <dbReference type="ARBA" id="ARBA00023315"/>
    </source>
</evidence>
<accession>A0A923MIK3</accession>
<dbReference type="SUPFAM" id="SSF55729">
    <property type="entry name" value="Acyl-CoA N-acyltransferases (Nat)"/>
    <property type="match status" value="1"/>
</dbReference>
<comment type="caution">
    <text evidence="4">The sequence shown here is derived from an EMBL/GenBank/DDBJ whole genome shotgun (WGS) entry which is preliminary data.</text>
</comment>
<dbReference type="GO" id="GO:0016747">
    <property type="term" value="F:acyltransferase activity, transferring groups other than amino-acyl groups"/>
    <property type="evidence" value="ECO:0007669"/>
    <property type="project" value="InterPro"/>
</dbReference>
<dbReference type="InterPro" id="IPR050832">
    <property type="entry name" value="Bact_Acetyltransf"/>
</dbReference>
<keyword evidence="2" id="KW-0012">Acyltransferase</keyword>
<dbReference type="AlphaFoldDB" id="A0A923MIK3"/>
<dbReference type="PANTHER" id="PTHR43877:SF2">
    <property type="entry name" value="AMINOALKYLPHOSPHONATE N-ACETYLTRANSFERASE-RELATED"/>
    <property type="match status" value="1"/>
</dbReference>
<dbReference type="CDD" id="cd04301">
    <property type="entry name" value="NAT_SF"/>
    <property type="match status" value="1"/>
</dbReference>
<dbReference type="Gene3D" id="3.40.630.30">
    <property type="match status" value="1"/>
</dbReference>
<keyword evidence="1" id="KW-0808">Transferase</keyword>
<keyword evidence="5" id="KW-1185">Reference proteome</keyword>